<accession>A0ABV0BME6</accession>
<feature type="transmembrane region" description="Helical" evidence="1">
    <location>
        <begin position="6"/>
        <end position="27"/>
    </location>
</feature>
<evidence type="ECO:0000313" key="3">
    <source>
        <dbReference type="EMBL" id="MEN5375664.1"/>
    </source>
</evidence>
<evidence type="ECO:0000259" key="2">
    <source>
        <dbReference type="PROSITE" id="PS50206"/>
    </source>
</evidence>
<gene>
    <name evidence="3" type="ORF">ABE541_00135</name>
</gene>
<dbReference type="PANTHER" id="PTHR43031">
    <property type="entry name" value="FAD-DEPENDENT OXIDOREDUCTASE"/>
    <property type="match status" value="1"/>
</dbReference>
<evidence type="ECO:0000256" key="1">
    <source>
        <dbReference type="SAM" id="Phobius"/>
    </source>
</evidence>
<sequence>MKKEYLTYIVGACATVFFILTFTQIGFGKAISESEKRSPSISLTSPVSALNLTQFMSLEATGALVLDTRSVKDFAAGYIPKSVFIGWNGPFKAWVPKILANKDQPIILLSDQETVAQVCLTLEELGYTRILGYLEGGVRSYKKQYLLDSIPEVDASTYLDLSNEGQIIDVRSEKEFATGHIDNAMNFPLKDLGNFNLDLPDNKNYYVQCLSGYRSMIAMSILKKKGFEHVINIRGGYQALKQLKEEK</sequence>
<dbReference type="PROSITE" id="PS50206">
    <property type="entry name" value="RHODANESE_3"/>
    <property type="match status" value="2"/>
</dbReference>
<feature type="domain" description="Rhodanese" evidence="2">
    <location>
        <begin position="59"/>
        <end position="150"/>
    </location>
</feature>
<dbReference type="PANTHER" id="PTHR43031:SF1">
    <property type="entry name" value="PYRIDINE NUCLEOTIDE-DISULPHIDE OXIDOREDUCTASE"/>
    <property type="match status" value="1"/>
</dbReference>
<dbReference type="InterPro" id="IPR036873">
    <property type="entry name" value="Rhodanese-like_dom_sf"/>
</dbReference>
<organism evidence="3 4">
    <name type="scientific">Sphingobacterium kitahiroshimense</name>
    <dbReference type="NCBI Taxonomy" id="470446"/>
    <lineage>
        <taxon>Bacteria</taxon>
        <taxon>Pseudomonadati</taxon>
        <taxon>Bacteroidota</taxon>
        <taxon>Sphingobacteriia</taxon>
        <taxon>Sphingobacteriales</taxon>
        <taxon>Sphingobacteriaceae</taxon>
        <taxon>Sphingobacterium</taxon>
    </lineage>
</organism>
<keyword evidence="4" id="KW-1185">Reference proteome</keyword>
<dbReference type="InterPro" id="IPR001763">
    <property type="entry name" value="Rhodanese-like_dom"/>
</dbReference>
<comment type="caution">
    <text evidence="3">The sequence shown here is derived from an EMBL/GenBank/DDBJ whole genome shotgun (WGS) entry which is preliminary data.</text>
</comment>
<dbReference type="InterPro" id="IPR050229">
    <property type="entry name" value="GlpE_sulfurtransferase"/>
</dbReference>
<dbReference type="RefSeq" id="WP_183915592.1">
    <property type="nucleotide sequence ID" value="NZ_JBDJLH010000006.1"/>
</dbReference>
<dbReference type="CDD" id="cd00158">
    <property type="entry name" value="RHOD"/>
    <property type="match status" value="1"/>
</dbReference>
<reference evidence="3 4" key="1">
    <citation type="submission" date="2024-04" db="EMBL/GenBank/DDBJ databases">
        <title>WGS of bacteria from Torrens River.</title>
        <authorList>
            <person name="Wyrsch E.R."/>
            <person name="Drigo B."/>
        </authorList>
    </citation>
    <scope>NUCLEOTIDE SEQUENCE [LARGE SCALE GENOMIC DNA]</scope>
    <source>
        <strain evidence="3 4">TWI391</strain>
    </source>
</reference>
<dbReference type="SUPFAM" id="SSF52821">
    <property type="entry name" value="Rhodanese/Cell cycle control phosphatase"/>
    <property type="match status" value="2"/>
</dbReference>
<dbReference type="Pfam" id="PF00581">
    <property type="entry name" value="Rhodanese"/>
    <property type="match status" value="2"/>
</dbReference>
<dbReference type="SMART" id="SM00450">
    <property type="entry name" value="RHOD"/>
    <property type="match status" value="2"/>
</dbReference>
<dbReference type="EMBL" id="JBDJNQ010000001">
    <property type="protein sequence ID" value="MEN5375664.1"/>
    <property type="molecule type" value="Genomic_DNA"/>
</dbReference>
<feature type="domain" description="Rhodanese" evidence="2">
    <location>
        <begin position="161"/>
        <end position="245"/>
    </location>
</feature>
<protein>
    <submittedName>
        <fullName evidence="3">Rhodanese-like domain-containing protein</fullName>
    </submittedName>
</protein>
<evidence type="ECO:0000313" key="4">
    <source>
        <dbReference type="Proteomes" id="UP001409291"/>
    </source>
</evidence>
<keyword evidence="1" id="KW-1133">Transmembrane helix</keyword>
<dbReference type="Gene3D" id="3.40.250.10">
    <property type="entry name" value="Rhodanese-like domain"/>
    <property type="match status" value="2"/>
</dbReference>
<keyword evidence="1" id="KW-0812">Transmembrane</keyword>
<proteinExistence type="predicted"/>
<name>A0ABV0BME6_9SPHI</name>
<dbReference type="Proteomes" id="UP001409291">
    <property type="component" value="Unassembled WGS sequence"/>
</dbReference>
<keyword evidence="1" id="KW-0472">Membrane</keyword>